<dbReference type="NCBIfam" id="TIGR01976">
    <property type="entry name" value="am_tr_V_VC1184"/>
    <property type="match status" value="1"/>
</dbReference>
<comment type="caution">
    <text evidence="2">The sequence shown here is derived from an EMBL/GenBank/DDBJ whole genome shotgun (WGS) entry which is preliminary data.</text>
</comment>
<dbReference type="InterPro" id="IPR011340">
    <property type="entry name" value="Cys_dSase-rel"/>
</dbReference>
<dbReference type="SUPFAM" id="SSF53383">
    <property type="entry name" value="PLP-dependent transferases"/>
    <property type="match status" value="1"/>
</dbReference>
<reference evidence="2" key="1">
    <citation type="journal article" date="2020" name="mSystems">
        <title>Genome- and Community-Level Interaction Insights into Carbon Utilization and Element Cycling Functions of Hydrothermarchaeota in Hydrothermal Sediment.</title>
        <authorList>
            <person name="Zhou Z."/>
            <person name="Liu Y."/>
            <person name="Xu W."/>
            <person name="Pan J."/>
            <person name="Luo Z.H."/>
            <person name="Li M."/>
        </authorList>
    </citation>
    <scope>NUCLEOTIDE SEQUENCE [LARGE SCALE GENOMIC DNA]</scope>
    <source>
        <strain evidence="2">SpSt-418</strain>
    </source>
</reference>
<evidence type="ECO:0000259" key="1">
    <source>
        <dbReference type="Pfam" id="PF00266"/>
    </source>
</evidence>
<gene>
    <name evidence="2" type="ORF">ENR64_13640</name>
</gene>
<feature type="domain" description="Aminotransferase class V" evidence="1">
    <location>
        <begin position="25"/>
        <end position="404"/>
    </location>
</feature>
<accession>A0A7C3KFL4</accession>
<dbReference type="Gene3D" id="3.90.1150.10">
    <property type="entry name" value="Aspartate Aminotransferase, domain 1"/>
    <property type="match status" value="1"/>
</dbReference>
<evidence type="ECO:0000313" key="2">
    <source>
        <dbReference type="EMBL" id="HFM98771.1"/>
    </source>
</evidence>
<protein>
    <submittedName>
        <fullName evidence="2">Cysteine desulfurase-like protein</fullName>
    </submittedName>
</protein>
<organism evidence="2">
    <name type="scientific">Oscillatoriales cyanobacterium SpSt-418</name>
    <dbReference type="NCBI Taxonomy" id="2282169"/>
    <lineage>
        <taxon>Bacteria</taxon>
        <taxon>Bacillati</taxon>
        <taxon>Cyanobacteriota</taxon>
        <taxon>Cyanophyceae</taxon>
        <taxon>Oscillatoriophycideae</taxon>
        <taxon>Oscillatoriales</taxon>
    </lineage>
</organism>
<dbReference type="InterPro" id="IPR015422">
    <property type="entry name" value="PyrdxlP-dep_Trfase_small"/>
</dbReference>
<dbReference type="EMBL" id="DSRU01000199">
    <property type="protein sequence ID" value="HFM98771.1"/>
    <property type="molecule type" value="Genomic_DNA"/>
</dbReference>
<dbReference type="Pfam" id="PF00266">
    <property type="entry name" value="Aminotran_5"/>
    <property type="match status" value="1"/>
</dbReference>
<sequence length="418" mass="46212">MVLDLGWIRAQFPALRQEMNGHPVVFLDGPGGTQVPNRVIDAIANYLLTSNANLHGAFITSVRTDALVERARSAVADFLGCDADEVVFGANMTTLTQAMSRSIGRELQPGDEILVTNLDHDANVSCWLALEERGVIVRTVDIHLTDCTLDLTDLEHKLNPRTKVVAINYASNAVGTISNVAEVIRMAHAVGAWVFVDAVHYAPHGLINVRSLDCDFLVCSAYKFFGPHVGILYGKREHLTRLRPYKPRPAPDAIPYRWETGTLNFEGIAGTIAAIEYLTDLGRQMTPMISNRRHALTTAMVTIQEYERSLSAYLIPHLLEIPGVTLYGITEPSQFAWRTPTVGIRVAGYSPLELATQLGDRGIFAWNGNFYALNLIQRLGLEADGGLLRLGCMHYNTLEEVQRLLHVLHEIVAHPMVV</sequence>
<dbReference type="InterPro" id="IPR015421">
    <property type="entry name" value="PyrdxlP-dep_Trfase_major"/>
</dbReference>
<dbReference type="InterPro" id="IPR000192">
    <property type="entry name" value="Aminotrans_V_dom"/>
</dbReference>
<name>A0A7C3KFL4_9CYAN</name>
<proteinExistence type="predicted"/>
<dbReference type="PANTHER" id="PTHR43586">
    <property type="entry name" value="CYSTEINE DESULFURASE"/>
    <property type="match status" value="1"/>
</dbReference>
<dbReference type="InterPro" id="IPR015424">
    <property type="entry name" value="PyrdxlP-dep_Trfase"/>
</dbReference>
<dbReference type="PANTHER" id="PTHR43586:SF21">
    <property type="entry name" value="PYRIDOXAL PHOSPHATE (PLP)-DEPENDENT ASPARTATE AMINOTRANSFERASE SUPERFAMILY"/>
    <property type="match status" value="1"/>
</dbReference>
<dbReference type="Gene3D" id="3.40.640.10">
    <property type="entry name" value="Type I PLP-dependent aspartate aminotransferase-like (Major domain)"/>
    <property type="match status" value="1"/>
</dbReference>
<dbReference type="AlphaFoldDB" id="A0A7C3KFL4"/>